<protein>
    <submittedName>
        <fullName evidence="2">Uncharacterized protein</fullName>
    </submittedName>
</protein>
<evidence type="ECO:0000313" key="2">
    <source>
        <dbReference type="WBParaSite" id="JU765_v2.g12293.t1"/>
    </source>
</evidence>
<dbReference type="Proteomes" id="UP000887576">
    <property type="component" value="Unplaced"/>
</dbReference>
<proteinExistence type="predicted"/>
<sequence>MNNYLTNYGLENRKNPQIKSHRSFSRMQIEGSKSAGSVENTHTSRSVHLEPKKTIQKDKISKITYTRCGFMTSFAERLIVQLMNR</sequence>
<name>A0AC34Q2D7_9BILA</name>
<accession>A0AC34Q2D7</accession>
<reference evidence="2" key="1">
    <citation type="submission" date="2022-11" db="UniProtKB">
        <authorList>
            <consortium name="WormBaseParasite"/>
        </authorList>
    </citation>
    <scope>IDENTIFICATION</scope>
</reference>
<organism evidence="1 2">
    <name type="scientific">Panagrolaimus sp. JU765</name>
    <dbReference type="NCBI Taxonomy" id="591449"/>
    <lineage>
        <taxon>Eukaryota</taxon>
        <taxon>Metazoa</taxon>
        <taxon>Ecdysozoa</taxon>
        <taxon>Nematoda</taxon>
        <taxon>Chromadorea</taxon>
        <taxon>Rhabditida</taxon>
        <taxon>Tylenchina</taxon>
        <taxon>Panagrolaimomorpha</taxon>
        <taxon>Panagrolaimoidea</taxon>
        <taxon>Panagrolaimidae</taxon>
        <taxon>Panagrolaimus</taxon>
    </lineage>
</organism>
<evidence type="ECO:0000313" key="1">
    <source>
        <dbReference type="Proteomes" id="UP000887576"/>
    </source>
</evidence>
<dbReference type="WBParaSite" id="JU765_v2.g12293.t1">
    <property type="protein sequence ID" value="JU765_v2.g12293.t1"/>
    <property type="gene ID" value="JU765_v2.g12293"/>
</dbReference>